<keyword evidence="2" id="KW-0032">Aminotransferase</keyword>
<organism evidence="2 3">
    <name type="scientific">Cohnella suwonensis</name>
    <dbReference type="NCBI Taxonomy" id="696072"/>
    <lineage>
        <taxon>Bacteria</taxon>
        <taxon>Bacillati</taxon>
        <taxon>Bacillota</taxon>
        <taxon>Bacilli</taxon>
        <taxon>Bacillales</taxon>
        <taxon>Paenibacillaceae</taxon>
        <taxon>Cohnella</taxon>
    </lineage>
</organism>
<dbReference type="Proteomes" id="UP001596105">
    <property type="component" value="Unassembled WGS sequence"/>
</dbReference>
<dbReference type="GO" id="GO:0008483">
    <property type="term" value="F:transaminase activity"/>
    <property type="evidence" value="ECO:0007669"/>
    <property type="project" value="UniProtKB-KW"/>
</dbReference>
<keyword evidence="2" id="KW-0808">Transferase</keyword>
<feature type="compositionally biased region" description="Basic residues" evidence="1">
    <location>
        <begin position="128"/>
        <end position="143"/>
    </location>
</feature>
<feature type="region of interest" description="Disordered" evidence="1">
    <location>
        <begin position="116"/>
        <end position="162"/>
    </location>
</feature>
<proteinExistence type="predicted"/>
<evidence type="ECO:0000313" key="2">
    <source>
        <dbReference type="EMBL" id="MFC5470852.1"/>
    </source>
</evidence>
<dbReference type="RefSeq" id="WP_209747965.1">
    <property type="nucleotide sequence ID" value="NZ_JBHSMH010000077.1"/>
</dbReference>
<feature type="compositionally biased region" description="Low complexity" evidence="1">
    <location>
        <begin position="144"/>
        <end position="162"/>
    </location>
</feature>
<protein>
    <submittedName>
        <fullName evidence="2">Aminotransferase</fullName>
    </submittedName>
</protein>
<gene>
    <name evidence="2" type="ORF">ACFPPD_19365</name>
</gene>
<comment type="caution">
    <text evidence="2">The sequence shown here is derived from an EMBL/GenBank/DDBJ whole genome shotgun (WGS) entry which is preliminary data.</text>
</comment>
<name>A0ABW0M0N9_9BACL</name>
<keyword evidence="3" id="KW-1185">Reference proteome</keyword>
<dbReference type="EMBL" id="JBHSMH010000077">
    <property type="protein sequence ID" value="MFC5470852.1"/>
    <property type="molecule type" value="Genomic_DNA"/>
</dbReference>
<accession>A0ABW0M0N9</accession>
<sequence length="162" mass="17304">MNETETPVWSNWTFGNSPIEFPGIEGAPAGPPAVINATTVIPAGEVAVAAPAKTGISLPFNLSSITSISNLNDLKAMVDRMGGIEGVLSTMGKVQKFMSTMQQIAPMIKLFIGKGGKTATANNDSVSTRKRRRRRNRNRKSSARRTTAARTRTGSAAKTKKQ</sequence>
<reference evidence="3" key="1">
    <citation type="journal article" date="2019" name="Int. J. Syst. Evol. Microbiol.">
        <title>The Global Catalogue of Microorganisms (GCM) 10K type strain sequencing project: providing services to taxonomists for standard genome sequencing and annotation.</title>
        <authorList>
            <consortium name="The Broad Institute Genomics Platform"/>
            <consortium name="The Broad Institute Genome Sequencing Center for Infectious Disease"/>
            <person name="Wu L."/>
            <person name="Ma J."/>
        </authorList>
    </citation>
    <scope>NUCLEOTIDE SEQUENCE [LARGE SCALE GENOMIC DNA]</scope>
    <source>
        <strain evidence="3">CCUG 57113</strain>
    </source>
</reference>
<evidence type="ECO:0000256" key="1">
    <source>
        <dbReference type="SAM" id="MobiDB-lite"/>
    </source>
</evidence>
<evidence type="ECO:0000313" key="3">
    <source>
        <dbReference type="Proteomes" id="UP001596105"/>
    </source>
</evidence>